<protein>
    <recommendedName>
        <fullName evidence="3">Outer membrane protein beta-barrel domain-containing protein</fullName>
    </recommendedName>
</protein>
<dbReference type="OrthoDB" id="1492374at2"/>
<evidence type="ECO:0000313" key="1">
    <source>
        <dbReference type="EMBL" id="RLZ12387.1"/>
    </source>
</evidence>
<organism evidence="1 2">
    <name type="scientific">Faecalibacter macacae</name>
    <dbReference type="NCBI Taxonomy" id="1859289"/>
    <lineage>
        <taxon>Bacteria</taxon>
        <taxon>Pseudomonadati</taxon>
        <taxon>Bacteroidota</taxon>
        <taxon>Flavobacteriia</taxon>
        <taxon>Flavobacteriales</taxon>
        <taxon>Weeksellaceae</taxon>
        <taxon>Faecalibacter</taxon>
    </lineage>
</organism>
<sequence length="164" mass="18194">MKKIGLILLLIYSTCSFGQKREKIGIQVNGYLGVPVGLLSNDSNFNYGVSVGYLGKIENFFRVGGSIGYDHTVLNKASHIPQDRGFQYLFVGASAELDVYKKFYIAADLGYAFNQTKNGSGSHYFTPKVGYHYSDDFNFYLHYKGVRYSIGQVASIGAGLAYNF</sequence>
<reference evidence="1 2" key="1">
    <citation type="submission" date="2018-10" db="EMBL/GenBank/DDBJ databases">
        <authorList>
            <person name="Chen X."/>
        </authorList>
    </citation>
    <scope>NUCLEOTIDE SEQUENCE [LARGE SCALE GENOMIC DNA]</scope>
    <source>
        <strain evidence="1 2">YIM 102668</strain>
    </source>
</reference>
<dbReference type="Proteomes" id="UP000275348">
    <property type="component" value="Unassembled WGS sequence"/>
</dbReference>
<dbReference type="AlphaFoldDB" id="A0A3L9MHM0"/>
<proteinExistence type="predicted"/>
<keyword evidence="2" id="KW-1185">Reference proteome</keyword>
<evidence type="ECO:0008006" key="3">
    <source>
        <dbReference type="Google" id="ProtNLM"/>
    </source>
</evidence>
<comment type="caution">
    <text evidence="1">The sequence shown here is derived from an EMBL/GenBank/DDBJ whole genome shotgun (WGS) entry which is preliminary data.</text>
</comment>
<dbReference type="EMBL" id="RDOJ01000002">
    <property type="protein sequence ID" value="RLZ12387.1"/>
    <property type="molecule type" value="Genomic_DNA"/>
</dbReference>
<name>A0A3L9MHM0_9FLAO</name>
<accession>A0A3L9MHM0</accession>
<dbReference type="RefSeq" id="WP_121933599.1">
    <property type="nucleotide sequence ID" value="NZ_RDOJ01000002.1"/>
</dbReference>
<evidence type="ECO:0000313" key="2">
    <source>
        <dbReference type="Proteomes" id="UP000275348"/>
    </source>
</evidence>
<gene>
    <name evidence="1" type="ORF">EAH69_02445</name>
</gene>